<sequence>MPPATHQHLARSLAVSSSKNSIPRDAHLPSISGPYESLLPRIPSPSLYLEDLLEAWPSNPKETPPLVHEKVSRNRNWLRSVTDSGSTTALDDFSDLISAYTWEQPPSLLSPAPRLFRGGDFQQDPTAVECRLPPTTLTFANQGPIEPTADTWYASKRNPAVLELHQHLRPSLRKSSMETDRPSTPVPSLTHSRNTASSSSVEYSPAPVTRSRGGTKVLSEQCRDMNVQDGFEVKMPIVRFERLPKAPRSGDNCPRLSGSSGYDNDAFPRALSIPHEAKLTRGTVLDRNTDKTSHMPPLHETQSEVSYIDWDDDEKCGPSKPSALVRLKRGLTELRTAERFISDAQMRTRLSAPEDLCSIRQFNAPSASAEKVFNTVIAARPPEGIQRPSGSQRTRLVSASPTVRRKQRPLQMTNPEKLRRDLSNRPVHTDYEHAQTSQIPSSHGRHQRHETRSDMGSPFPQIPRHADNERGTTTLAYADVPIMYMPEGQKERYNVTTPRAIRDDEKTARLGSVGKWFKRGLTRED</sequence>
<comment type="caution">
    <text evidence="2">The sequence shown here is derived from an EMBL/GenBank/DDBJ whole genome shotgun (WGS) entry which is preliminary data.</text>
</comment>
<evidence type="ECO:0000313" key="3">
    <source>
        <dbReference type="Proteomes" id="UP000019484"/>
    </source>
</evidence>
<proteinExistence type="predicted"/>
<dbReference type="OrthoDB" id="4161826at2759"/>
<dbReference type="Proteomes" id="UP000019484">
    <property type="component" value="Unassembled WGS sequence"/>
</dbReference>
<feature type="compositionally biased region" description="Basic and acidic residues" evidence="1">
    <location>
        <begin position="416"/>
        <end position="433"/>
    </location>
</feature>
<dbReference type="AlphaFoldDB" id="W9YR06"/>
<feature type="region of interest" description="Disordered" evidence="1">
    <location>
        <begin position="380"/>
        <end position="470"/>
    </location>
</feature>
<dbReference type="RefSeq" id="XP_007719197.1">
    <property type="nucleotide sequence ID" value="XM_007721007.1"/>
</dbReference>
<dbReference type="EMBL" id="AMWN01000001">
    <property type="protein sequence ID" value="EXJ94968.1"/>
    <property type="molecule type" value="Genomic_DNA"/>
</dbReference>
<protein>
    <submittedName>
        <fullName evidence="2">Uncharacterized protein</fullName>
    </submittedName>
</protein>
<reference evidence="2 3" key="1">
    <citation type="submission" date="2013-03" db="EMBL/GenBank/DDBJ databases">
        <title>The Genome Sequence of Capronia coronata CBS 617.96.</title>
        <authorList>
            <consortium name="The Broad Institute Genomics Platform"/>
            <person name="Cuomo C."/>
            <person name="de Hoog S."/>
            <person name="Gorbushina A."/>
            <person name="Walker B."/>
            <person name="Young S.K."/>
            <person name="Zeng Q."/>
            <person name="Gargeya S."/>
            <person name="Fitzgerald M."/>
            <person name="Haas B."/>
            <person name="Abouelleil A."/>
            <person name="Allen A.W."/>
            <person name="Alvarado L."/>
            <person name="Arachchi H.M."/>
            <person name="Berlin A.M."/>
            <person name="Chapman S.B."/>
            <person name="Gainer-Dewar J."/>
            <person name="Goldberg J."/>
            <person name="Griggs A."/>
            <person name="Gujja S."/>
            <person name="Hansen M."/>
            <person name="Howarth C."/>
            <person name="Imamovic A."/>
            <person name="Ireland A."/>
            <person name="Larimer J."/>
            <person name="McCowan C."/>
            <person name="Murphy C."/>
            <person name="Pearson M."/>
            <person name="Poon T.W."/>
            <person name="Priest M."/>
            <person name="Roberts A."/>
            <person name="Saif S."/>
            <person name="Shea T."/>
            <person name="Sisk P."/>
            <person name="Sykes S."/>
            <person name="Wortman J."/>
            <person name="Nusbaum C."/>
            <person name="Birren B."/>
        </authorList>
    </citation>
    <scope>NUCLEOTIDE SEQUENCE [LARGE SCALE GENOMIC DNA]</scope>
    <source>
        <strain evidence="2 3">CBS 617.96</strain>
    </source>
</reference>
<gene>
    <name evidence="2" type="ORF">A1O1_00086</name>
</gene>
<dbReference type="GeneID" id="19154996"/>
<keyword evidence="3" id="KW-1185">Reference proteome</keyword>
<feature type="region of interest" description="Disordered" evidence="1">
    <location>
        <begin position="1"/>
        <end position="35"/>
    </location>
</feature>
<accession>W9YR06</accession>
<feature type="region of interest" description="Disordered" evidence="1">
    <location>
        <begin position="170"/>
        <end position="213"/>
    </location>
</feature>
<organism evidence="2 3">
    <name type="scientific">Capronia coronata CBS 617.96</name>
    <dbReference type="NCBI Taxonomy" id="1182541"/>
    <lineage>
        <taxon>Eukaryota</taxon>
        <taxon>Fungi</taxon>
        <taxon>Dikarya</taxon>
        <taxon>Ascomycota</taxon>
        <taxon>Pezizomycotina</taxon>
        <taxon>Eurotiomycetes</taxon>
        <taxon>Chaetothyriomycetidae</taxon>
        <taxon>Chaetothyriales</taxon>
        <taxon>Herpotrichiellaceae</taxon>
        <taxon>Capronia</taxon>
    </lineage>
</organism>
<feature type="compositionally biased region" description="Polar residues" evidence="1">
    <location>
        <begin position="388"/>
        <end position="401"/>
    </location>
</feature>
<evidence type="ECO:0000256" key="1">
    <source>
        <dbReference type="SAM" id="MobiDB-lite"/>
    </source>
</evidence>
<name>W9YR06_9EURO</name>
<feature type="compositionally biased region" description="Polar residues" evidence="1">
    <location>
        <begin position="186"/>
        <end position="202"/>
    </location>
</feature>
<evidence type="ECO:0000313" key="2">
    <source>
        <dbReference type="EMBL" id="EXJ94968.1"/>
    </source>
</evidence>
<dbReference type="HOGENOM" id="CLU_581581_0_0_1"/>